<proteinExistence type="predicted"/>
<dbReference type="RefSeq" id="WP_208308608.1">
    <property type="nucleotide sequence ID" value="NZ_JAGETX010000011.1"/>
</dbReference>
<accession>A0ABS3TFA8</accession>
<sequence>MHTPQYTMVLTDIRWMASPAALQLARFAGTPALPADELALDWNNAWRLAEGLCEQQEITAPVYAAMTGVNDALGSIPPTSTLWSDEAVAHDPRWERFRVAARAILVLLGEPYQDPNIDEAQEGGFHSAVVF</sequence>
<organism evidence="1 2">
    <name type="scientific">Hymenobacter defluvii</name>
    <dbReference type="NCBI Taxonomy" id="2054411"/>
    <lineage>
        <taxon>Bacteria</taxon>
        <taxon>Pseudomonadati</taxon>
        <taxon>Bacteroidota</taxon>
        <taxon>Cytophagia</taxon>
        <taxon>Cytophagales</taxon>
        <taxon>Hymenobacteraceae</taxon>
        <taxon>Hymenobacter</taxon>
    </lineage>
</organism>
<name>A0ABS3TFA8_9BACT</name>
<evidence type="ECO:0000313" key="1">
    <source>
        <dbReference type="EMBL" id="MBO3272343.1"/>
    </source>
</evidence>
<evidence type="ECO:0000313" key="2">
    <source>
        <dbReference type="Proteomes" id="UP000670527"/>
    </source>
</evidence>
<reference evidence="1 2" key="1">
    <citation type="submission" date="2021-03" db="EMBL/GenBank/DDBJ databases">
        <authorList>
            <person name="Kim M.K."/>
        </authorList>
    </citation>
    <scope>NUCLEOTIDE SEQUENCE [LARGE SCALE GENOMIC DNA]</scope>
    <source>
        <strain evidence="1 2">BT507</strain>
    </source>
</reference>
<gene>
    <name evidence="1" type="ORF">J4D97_16935</name>
</gene>
<keyword evidence="2" id="KW-1185">Reference proteome</keyword>
<dbReference type="Proteomes" id="UP000670527">
    <property type="component" value="Unassembled WGS sequence"/>
</dbReference>
<protein>
    <submittedName>
        <fullName evidence="1">Uncharacterized protein</fullName>
    </submittedName>
</protein>
<comment type="caution">
    <text evidence="1">The sequence shown here is derived from an EMBL/GenBank/DDBJ whole genome shotgun (WGS) entry which is preliminary data.</text>
</comment>
<dbReference type="EMBL" id="JAGETX010000011">
    <property type="protein sequence ID" value="MBO3272343.1"/>
    <property type="molecule type" value="Genomic_DNA"/>
</dbReference>